<keyword evidence="1" id="KW-0413">Isomerase</keyword>
<gene>
    <name evidence="5" type="ORF">X927_09485</name>
</gene>
<dbReference type="PANTHER" id="PTHR47245">
    <property type="entry name" value="PEPTIDYLPROLYL ISOMERASE"/>
    <property type="match status" value="1"/>
</dbReference>
<dbReference type="PROSITE" id="PS50198">
    <property type="entry name" value="PPIC_PPIASE_2"/>
    <property type="match status" value="1"/>
</dbReference>
<accession>A0A2K1P6T5</accession>
<dbReference type="RefSeq" id="WP_103077755.1">
    <property type="nucleotide sequence ID" value="NZ_AZRN01000034.1"/>
</dbReference>
<dbReference type="InterPro" id="IPR050245">
    <property type="entry name" value="PrsA_foldase"/>
</dbReference>
<reference evidence="5 6" key="1">
    <citation type="submission" date="2013-12" db="EMBL/GenBank/DDBJ databases">
        <title>Comparative genomics of Petrotoga isolates.</title>
        <authorList>
            <person name="Nesbo C.L."/>
            <person name="Charchuk R."/>
            <person name="Chow K."/>
        </authorList>
    </citation>
    <scope>NUCLEOTIDE SEQUENCE [LARGE SCALE GENOMIC DNA]</scope>
    <source>
        <strain evidence="5 6">DSM 14811</strain>
    </source>
</reference>
<dbReference type="PANTHER" id="PTHR47245:SF2">
    <property type="entry name" value="PEPTIDYL-PROLYL CIS-TRANS ISOMERASE HP_0175-RELATED"/>
    <property type="match status" value="1"/>
</dbReference>
<keyword evidence="6" id="KW-1185">Reference proteome</keyword>
<feature type="transmembrane region" description="Helical" evidence="3">
    <location>
        <begin position="12"/>
        <end position="33"/>
    </location>
</feature>
<feature type="compositionally biased region" description="Low complexity" evidence="2">
    <location>
        <begin position="648"/>
        <end position="658"/>
    </location>
</feature>
<dbReference type="SUPFAM" id="SSF109998">
    <property type="entry name" value="Triger factor/SurA peptide-binding domain-like"/>
    <property type="match status" value="1"/>
</dbReference>
<organism evidence="5 6">
    <name type="scientific">Petrotoga mexicana DSM 14811</name>
    <dbReference type="NCBI Taxonomy" id="1122954"/>
    <lineage>
        <taxon>Bacteria</taxon>
        <taxon>Thermotogati</taxon>
        <taxon>Thermotogota</taxon>
        <taxon>Thermotogae</taxon>
        <taxon>Petrotogales</taxon>
        <taxon>Petrotogaceae</taxon>
        <taxon>Petrotoga</taxon>
    </lineage>
</organism>
<dbReference type="InterPro" id="IPR046357">
    <property type="entry name" value="PPIase_dom_sf"/>
</dbReference>
<evidence type="ECO:0000256" key="2">
    <source>
        <dbReference type="SAM" id="MobiDB-lite"/>
    </source>
</evidence>
<keyword evidence="1" id="KW-0697">Rotamase</keyword>
<dbReference type="EMBL" id="AZRN01000034">
    <property type="protein sequence ID" value="PNR98436.1"/>
    <property type="molecule type" value="Genomic_DNA"/>
</dbReference>
<protein>
    <recommendedName>
        <fullName evidence="4">PpiC domain-containing protein</fullName>
    </recommendedName>
</protein>
<sequence length="667" mass="76059">MNNWFKKHERLITIIVIAGFLAGIVWWSVATYVSSRTPVTTSQNGNTLRKEDSVLVITKEGIELDYPYWIMKSEVDNITQQQAQIYQQYYGQQLDPVFDYLTLDNQVVDLLFDEKIVRYYAEQNDLLPSDEEVNNQINALVDQYISQYKSDESNWNNMLQYYGSEQNIRNILISGLQQTVETDLINTAVKDAVAPISREDALAYIEQNFESIKNDYEEVRVQHILFSDEATANSIKEKIETGEIIFEDAASLYSKDTSNATNSGEIGWIKHGQYEKSFEDAAFNGQVGEIIGPVQTSEGFHLIRVLDRKIFEKPEDIFLYDDVYAEVESTVQGQKYDNWLSNYKESENFGRNYYDTKLMYMYELTKAGTDVERLEELAKELESIVFEGNEISMEVDSDYLAIYTMVVSQLMGLYSDQTTSINQYLSLSEFVDPAIVSLGLDAINNKLEELNAQSTTDESTSLSSEISKYQDAKSYLSSKESLEALGVRTTEDASVMRAELQTKSQDYTEKLKKVLADLYAQYPTSKTIVQLYYQLNPQDPEVKVSYSKIQLDQLKQYASYLGSQYLFSLFQQQITEILVNVQTVVDSTQAATDTKLEALDVGLDLTDLLGLKEIKLSYLETIKEIDPNYYTNIDSMIESVQKEIEEANNTSNTSTDTSQVATPSNIQ</sequence>
<dbReference type="Gene3D" id="3.10.50.40">
    <property type="match status" value="1"/>
</dbReference>
<feature type="region of interest" description="Disordered" evidence="2">
    <location>
        <begin position="645"/>
        <end position="667"/>
    </location>
</feature>
<feature type="domain" description="PpiC" evidence="4">
    <location>
        <begin position="216"/>
        <end position="307"/>
    </location>
</feature>
<keyword evidence="3" id="KW-1133">Transmembrane helix</keyword>
<evidence type="ECO:0000256" key="3">
    <source>
        <dbReference type="SAM" id="Phobius"/>
    </source>
</evidence>
<dbReference type="SUPFAM" id="SSF54534">
    <property type="entry name" value="FKBP-like"/>
    <property type="match status" value="1"/>
</dbReference>
<evidence type="ECO:0000256" key="1">
    <source>
        <dbReference type="PROSITE-ProRule" id="PRU00278"/>
    </source>
</evidence>
<keyword evidence="3" id="KW-0472">Membrane</keyword>
<dbReference type="AlphaFoldDB" id="A0A2K1P6T5"/>
<dbReference type="Proteomes" id="UP000236604">
    <property type="component" value="Unassembled WGS sequence"/>
</dbReference>
<dbReference type="GO" id="GO:0003755">
    <property type="term" value="F:peptidyl-prolyl cis-trans isomerase activity"/>
    <property type="evidence" value="ECO:0007669"/>
    <property type="project" value="UniProtKB-KW"/>
</dbReference>
<dbReference type="InterPro" id="IPR027304">
    <property type="entry name" value="Trigger_fact/SurA_dom_sf"/>
</dbReference>
<proteinExistence type="predicted"/>
<dbReference type="Pfam" id="PF13624">
    <property type="entry name" value="SurA_N_3"/>
    <property type="match status" value="1"/>
</dbReference>
<keyword evidence="3" id="KW-0812">Transmembrane</keyword>
<dbReference type="Pfam" id="PF00639">
    <property type="entry name" value="Rotamase"/>
    <property type="match status" value="1"/>
</dbReference>
<comment type="caution">
    <text evidence="5">The sequence shown here is derived from an EMBL/GenBank/DDBJ whole genome shotgun (WGS) entry which is preliminary data.</text>
</comment>
<evidence type="ECO:0000313" key="6">
    <source>
        <dbReference type="Proteomes" id="UP000236604"/>
    </source>
</evidence>
<evidence type="ECO:0000259" key="4">
    <source>
        <dbReference type="PROSITE" id="PS50198"/>
    </source>
</evidence>
<dbReference type="InterPro" id="IPR000297">
    <property type="entry name" value="PPIase_PpiC"/>
</dbReference>
<name>A0A2K1P6T5_9BACT</name>
<evidence type="ECO:0000313" key="5">
    <source>
        <dbReference type="EMBL" id="PNR98436.1"/>
    </source>
</evidence>